<dbReference type="InterPro" id="IPR027417">
    <property type="entry name" value="P-loop_NTPase"/>
</dbReference>
<evidence type="ECO:0000313" key="8">
    <source>
        <dbReference type="Proteomes" id="UP001056012"/>
    </source>
</evidence>
<feature type="region of interest" description="Disordered" evidence="4">
    <location>
        <begin position="197"/>
        <end position="216"/>
    </location>
</feature>
<feature type="domain" description="Helicase C-terminal" evidence="6">
    <location>
        <begin position="99"/>
        <end position="216"/>
    </location>
</feature>
<dbReference type="AlphaFoldDB" id="A0A9Q8ZC45"/>
<dbReference type="PROSITE" id="PS51194">
    <property type="entry name" value="HELICASE_CTER"/>
    <property type="match status" value="1"/>
</dbReference>
<gene>
    <name evidence="7" type="ORF">yc1106_06641</name>
</gene>
<dbReference type="GO" id="GO:0000724">
    <property type="term" value="P:double-strand break repair via homologous recombination"/>
    <property type="evidence" value="ECO:0007669"/>
    <property type="project" value="TreeGrafter"/>
</dbReference>
<name>A0A9Q8ZC45_CURCL</name>
<dbReference type="EC" id="5.6.2.4" evidence="3"/>
<evidence type="ECO:0000256" key="4">
    <source>
        <dbReference type="SAM" id="MobiDB-lite"/>
    </source>
</evidence>
<evidence type="ECO:0000256" key="1">
    <source>
        <dbReference type="ARBA" id="ARBA00005446"/>
    </source>
</evidence>
<dbReference type="Gene3D" id="3.40.50.300">
    <property type="entry name" value="P-loop containing nucleotide triphosphate hydrolases"/>
    <property type="match status" value="2"/>
</dbReference>
<dbReference type="InterPro" id="IPR001650">
    <property type="entry name" value="Helicase_C-like"/>
</dbReference>
<dbReference type="OrthoDB" id="10261556at2759"/>
<keyword evidence="8" id="KW-1185">Reference proteome</keyword>
<protein>
    <recommendedName>
        <fullName evidence="3">DNA 3'-5' helicase</fullName>
        <ecNumber evidence="3">5.6.2.4</ecNumber>
    </recommendedName>
</protein>
<evidence type="ECO:0000256" key="2">
    <source>
        <dbReference type="ARBA" id="ARBA00034617"/>
    </source>
</evidence>
<feature type="compositionally biased region" description="Basic and acidic residues" evidence="4">
    <location>
        <begin position="200"/>
        <end position="209"/>
    </location>
</feature>
<dbReference type="GO" id="GO:0005737">
    <property type="term" value="C:cytoplasm"/>
    <property type="evidence" value="ECO:0007669"/>
    <property type="project" value="TreeGrafter"/>
</dbReference>
<dbReference type="GO" id="GO:0005694">
    <property type="term" value="C:chromosome"/>
    <property type="evidence" value="ECO:0007669"/>
    <property type="project" value="TreeGrafter"/>
</dbReference>
<dbReference type="SUPFAM" id="SSF52540">
    <property type="entry name" value="P-loop containing nucleoside triphosphate hydrolases"/>
    <property type="match status" value="1"/>
</dbReference>
<comment type="similarity">
    <text evidence="1">Belongs to the helicase family. RecQ subfamily.</text>
</comment>
<evidence type="ECO:0000256" key="3">
    <source>
        <dbReference type="ARBA" id="ARBA00034808"/>
    </source>
</evidence>
<feature type="domain" description="Helicase ATP-binding" evidence="5">
    <location>
        <begin position="1"/>
        <end position="86"/>
    </location>
</feature>
<comment type="catalytic activity">
    <reaction evidence="2">
        <text>Couples ATP hydrolysis with the unwinding of duplex DNA by translocating in the 3'-5' direction.</text>
        <dbReference type="EC" id="5.6.2.4"/>
    </reaction>
</comment>
<dbReference type="InterPro" id="IPR014001">
    <property type="entry name" value="Helicase_ATP-bd"/>
</dbReference>
<dbReference type="PROSITE" id="PS51192">
    <property type="entry name" value="HELICASE_ATP_BIND_1"/>
    <property type="match status" value="1"/>
</dbReference>
<evidence type="ECO:0000313" key="7">
    <source>
        <dbReference type="EMBL" id="USP79367.1"/>
    </source>
</evidence>
<reference evidence="7" key="1">
    <citation type="submission" date="2021-12" db="EMBL/GenBank/DDBJ databases">
        <title>Curvularia clavata genome.</title>
        <authorList>
            <person name="Cao Y."/>
        </authorList>
    </citation>
    <scope>NUCLEOTIDE SEQUENCE</scope>
    <source>
        <strain evidence="7">Yc1106</strain>
    </source>
</reference>
<dbReference type="VEuPathDB" id="FungiDB:yc1106_06641"/>
<accession>A0A9Q8ZC45</accession>
<evidence type="ECO:0000259" key="5">
    <source>
        <dbReference type="PROSITE" id="PS51192"/>
    </source>
</evidence>
<proteinExistence type="inferred from homology"/>
<dbReference type="GO" id="GO:0043138">
    <property type="term" value="F:3'-5' DNA helicase activity"/>
    <property type="evidence" value="ECO:0007669"/>
    <property type="project" value="UniProtKB-EC"/>
</dbReference>
<dbReference type="PANTHER" id="PTHR13710">
    <property type="entry name" value="DNA HELICASE RECQ FAMILY MEMBER"/>
    <property type="match status" value="1"/>
</dbReference>
<organism evidence="7 8">
    <name type="scientific">Curvularia clavata</name>
    <dbReference type="NCBI Taxonomy" id="95742"/>
    <lineage>
        <taxon>Eukaryota</taxon>
        <taxon>Fungi</taxon>
        <taxon>Dikarya</taxon>
        <taxon>Ascomycota</taxon>
        <taxon>Pezizomycotina</taxon>
        <taxon>Dothideomycetes</taxon>
        <taxon>Pleosporomycetidae</taxon>
        <taxon>Pleosporales</taxon>
        <taxon>Pleosporineae</taxon>
        <taxon>Pleosporaceae</taxon>
        <taxon>Curvularia</taxon>
    </lineage>
</organism>
<dbReference type="Pfam" id="PF00271">
    <property type="entry name" value="Helicase_C"/>
    <property type="match status" value="1"/>
</dbReference>
<dbReference type="PANTHER" id="PTHR13710:SF154">
    <property type="entry name" value="RECQ HELICASE, PUTATIVE (AFU_ORTHOLOGUE AFUA_6G14720)-RELATED"/>
    <property type="match status" value="1"/>
</dbReference>
<dbReference type="GO" id="GO:0009378">
    <property type="term" value="F:four-way junction helicase activity"/>
    <property type="evidence" value="ECO:0007669"/>
    <property type="project" value="TreeGrafter"/>
</dbReference>
<dbReference type="Proteomes" id="UP001056012">
    <property type="component" value="Chromosome 4"/>
</dbReference>
<sequence>MFVTPEAAVGEAFGHYINRERSIGRLDRIVIDECHSILDSLKGFRSRLLGLRQLLWVETQMVYLTATLRPKEEKQFLDVMGLPEKRKLHEYNIEEEEKTVVGLVEKLKKRYPLPGQVIVYYGTIARTKQIGKVLEAACYYWAVGTVEEKKKIVRELTSGQQQVFAATNALGLGVDAPRIRAVVYVGGVQQMRQYAQESGRAGRDREKSEAIIMRGY</sequence>
<evidence type="ECO:0000259" key="6">
    <source>
        <dbReference type="PROSITE" id="PS51194"/>
    </source>
</evidence>
<dbReference type="EMBL" id="CP089277">
    <property type="protein sequence ID" value="USP79367.1"/>
    <property type="molecule type" value="Genomic_DNA"/>
</dbReference>
<dbReference type="SMART" id="SM00490">
    <property type="entry name" value="HELICc"/>
    <property type="match status" value="1"/>
</dbReference>